<dbReference type="OrthoDB" id="596512at2"/>
<dbReference type="EMBL" id="PVTE01000024">
    <property type="protein sequence ID" value="PRY30406.1"/>
    <property type="molecule type" value="Genomic_DNA"/>
</dbReference>
<comment type="caution">
    <text evidence="1">The sequence shown here is derived from an EMBL/GenBank/DDBJ whole genome shotgun (WGS) entry which is preliminary data.</text>
</comment>
<dbReference type="InterPro" id="IPR038636">
    <property type="entry name" value="Wzi_sf"/>
</dbReference>
<dbReference type="AlphaFoldDB" id="A0A2T0SAF9"/>
<name>A0A2T0SAF9_9BACT</name>
<gene>
    <name evidence="1" type="ORF">CLV58_12427</name>
</gene>
<dbReference type="RefSeq" id="WP_106139982.1">
    <property type="nucleotide sequence ID" value="NZ_PVTE01000024.1"/>
</dbReference>
<protein>
    <submittedName>
        <fullName evidence="1">Capsule assembly protein Wzi</fullName>
    </submittedName>
</protein>
<sequence length="500" mass="55868">MTTKKQIIRPEQNRLRYLAGWLLSGLCLLAQVGLAQSEHPAKWQGQVDVDGWAASEQAMPFWLRANQWGTVPLTTPAGRLGASIWKPYRTDTASRARRFDWAVGAQVVGNAATDSRVLLPELYGKVRWKSVELSVGRWRQLTGLGDSTLSSGFINGSGNALPVPKVQLATVGYVPLGFTRKFVALNAGFVHGWFTGAYIQGSYLHQKYLYVRLGKPASRFKGYVGINHEVQWGGQADYLIGSTAAVNGKLPSQFKYYPYVVLGKRPDSWQTDDYSSFDGAYWFGNGLGSTDLGLDLTTSQGTWFLYHQHIYDDFSGLVWQNVPDGLTGLSWRRNPTVTPHWLNRVIVEYLTTMNQSGPTFDYTAAYQGDDNYFNHGQYREGWSYLGNTIGTPFIGPQRELQPSAQGAQFFPNNRLKMLYLGASGQFGRAIDWTLRLSFSQNYGTYSSPYATPYGQLSYLSSVRWTLPRLPKIQAITSIAVDRGRLLPPSTGVLVGLRKNW</sequence>
<proteinExistence type="predicted"/>
<dbReference type="Pfam" id="PF14052">
    <property type="entry name" value="Caps_assemb_Wzi"/>
    <property type="match status" value="1"/>
</dbReference>
<accession>A0A2T0SAF9</accession>
<organism evidence="1 2">
    <name type="scientific">Spirosoma oryzae</name>
    <dbReference type="NCBI Taxonomy" id="1469603"/>
    <lineage>
        <taxon>Bacteria</taxon>
        <taxon>Pseudomonadati</taxon>
        <taxon>Bacteroidota</taxon>
        <taxon>Cytophagia</taxon>
        <taxon>Cytophagales</taxon>
        <taxon>Cytophagaceae</taxon>
        <taxon>Spirosoma</taxon>
    </lineage>
</organism>
<dbReference type="Proteomes" id="UP000238375">
    <property type="component" value="Unassembled WGS sequence"/>
</dbReference>
<dbReference type="Gene3D" id="2.40.160.130">
    <property type="entry name" value="Capsule assembly protein Wzi"/>
    <property type="match status" value="1"/>
</dbReference>
<reference evidence="1 2" key="1">
    <citation type="submission" date="2018-03" db="EMBL/GenBank/DDBJ databases">
        <title>Genomic Encyclopedia of Archaeal and Bacterial Type Strains, Phase II (KMG-II): from individual species to whole genera.</title>
        <authorList>
            <person name="Goeker M."/>
        </authorList>
    </citation>
    <scope>NUCLEOTIDE SEQUENCE [LARGE SCALE GENOMIC DNA]</scope>
    <source>
        <strain evidence="1 2">DSM 28354</strain>
    </source>
</reference>
<evidence type="ECO:0000313" key="2">
    <source>
        <dbReference type="Proteomes" id="UP000238375"/>
    </source>
</evidence>
<evidence type="ECO:0000313" key="1">
    <source>
        <dbReference type="EMBL" id="PRY30406.1"/>
    </source>
</evidence>
<dbReference type="InterPro" id="IPR026950">
    <property type="entry name" value="Caps_assemb_Wzi"/>
</dbReference>
<keyword evidence="2" id="KW-1185">Reference proteome</keyword>